<sequence>MSSPSQLVLLVGTQKGLFRISTELNRNAWKIEGPLIAGYEILHAWMDPRMHQHAYAAVNHPIWGCHIYHSHDAGYDWKVLSYVPHHRQGLYAQSLKAIWYLAPGHPTQEQVLYAGIDPPGLFISQDGGHHWKPLPGLNEHPSRDRWEPARGGFAVHSIYIDPRTPRRLYCAISAGGVFRYDDAGASWIPINRGVRAENLPQHYPDVGHNVHRIVLHPKQPDRLYRQCYNGTYRSDDQGNHWIEINQGLPSDFGYAIVVNPQDPDMVYVIPEQSSHLRTMVDGKLRVYRSNNGGANWEPLTHGLPQEHVYVTVLREAMDCDGLSPNGVYFGTSSGHLFESRDNGERWELIAGFLPRILSVKAAIVET</sequence>
<reference evidence="1 2" key="1">
    <citation type="submission" date="2019-03" db="EMBL/GenBank/DDBJ databases">
        <title>The genome sequence of Nitrosococcus wardiae strain D1FHST reveals the archetypal metabolic capacity of ammonia-oxidizing Gammaproteobacteria.</title>
        <authorList>
            <person name="Wang L."/>
            <person name="Lim C.K."/>
            <person name="Hanson T.E."/>
            <person name="Dang H."/>
            <person name="Klotz M.G."/>
        </authorList>
    </citation>
    <scope>NUCLEOTIDE SEQUENCE [LARGE SCALE GENOMIC DNA]</scope>
    <source>
        <strain evidence="1 2">D1FHS</strain>
    </source>
</reference>
<name>A0A4P7BXX6_9GAMM</name>
<dbReference type="KEGG" id="nwr:E3U44_10415"/>
<keyword evidence="2" id="KW-1185">Reference proteome</keyword>
<dbReference type="Proteomes" id="UP000294325">
    <property type="component" value="Chromosome"/>
</dbReference>
<dbReference type="RefSeq" id="WP_134358072.1">
    <property type="nucleotide sequence ID" value="NZ_CP038033.1"/>
</dbReference>
<proteinExistence type="predicted"/>
<dbReference type="PANTHER" id="PTHR43739:SF5">
    <property type="entry name" value="EXO-ALPHA-SIALIDASE"/>
    <property type="match status" value="1"/>
</dbReference>
<dbReference type="SUPFAM" id="SSF110296">
    <property type="entry name" value="Oligoxyloglucan reducing end-specific cellobiohydrolase"/>
    <property type="match status" value="1"/>
</dbReference>
<dbReference type="OrthoDB" id="5664384at2"/>
<evidence type="ECO:0000313" key="1">
    <source>
        <dbReference type="EMBL" id="QBQ54881.1"/>
    </source>
</evidence>
<dbReference type="AlphaFoldDB" id="A0A4P7BXX6"/>
<dbReference type="InterPro" id="IPR015943">
    <property type="entry name" value="WD40/YVTN_repeat-like_dom_sf"/>
</dbReference>
<evidence type="ECO:0000313" key="2">
    <source>
        <dbReference type="Proteomes" id="UP000294325"/>
    </source>
</evidence>
<accession>A0A4P7BXX6</accession>
<protein>
    <recommendedName>
        <fullName evidence="3">Exo-alpha-sialidase</fullName>
    </recommendedName>
</protein>
<gene>
    <name evidence="1" type="ORF">E3U44_10415</name>
</gene>
<dbReference type="Gene3D" id="2.130.10.10">
    <property type="entry name" value="YVTN repeat-like/Quinoprotein amine dehydrogenase"/>
    <property type="match status" value="1"/>
</dbReference>
<dbReference type="InterPro" id="IPR052025">
    <property type="entry name" value="Xyloglucanase_GH74"/>
</dbReference>
<organism evidence="1 2">
    <name type="scientific">Nitrosococcus wardiae</name>
    <dbReference type="NCBI Taxonomy" id="1814290"/>
    <lineage>
        <taxon>Bacteria</taxon>
        <taxon>Pseudomonadati</taxon>
        <taxon>Pseudomonadota</taxon>
        <taxon>Gammaproteobacteria</taxon>
        <taxon>Chromatiales</taxon>
        <taxon>Chromatiaceae</taxon>
        <taxon>Nitrosococcus</taxon>
    </lineage>
</organism>
<dbReference type="GO" id="GO:0010411">
    <property type="term" value="P:xyloglucan metabolic process"/>
    <property type="evidence" value="ECO:0007669"/>
    <property type="project" value="TreeGrafter"/>
</dbReference>
<dbReference type="EMBL" id="CP038033">
    <property type="protein sequence ID" value="QBQ54881.1"/>
    <property type="molecule type" value="Genomic_DNA"/>
</dbReference>
<evidence type="ECO:0008006" key="3">
    <source>
        <dbReference type="Google" id="ProtNLM"/>
    </source>
</evidence>
<dbReference type="PANTHER" id="PTHR43739">
    <property type="entry name" value="XYLOGLUCANASE (EUROFUNG)"/>
    <property type="match status" value="1"/>
</dbReference>